<reference evidence="6" key="1">
    <citation type="journal article" date="2015" name="Proc. Natl. Acad. Sci. U.S.A.">
        <title>Genome sequence of the Asian Tiger mosquito, Aedes albopictus, reveals insights into its biology, genetics, and evolution.</title>
        <authorList>
            <person name="Chen X.G."/>
            <person name="Jiang X."/>
            <person name="Gu J."/>
            <person name="Xu M."/>
            <person name="Wu Y."/>
            <person name="Deng Y."/>
            <person name="Zhang C."/>
            <person name="Bonizzoni M."/>
            <person name="Dermauw W."/>
            <person name="Vontas J."/>
            <person name="Armbruster P."/>
            <person name="Huang X."/>
            <person name="Yang Y."/>
            <person name="Zhang H."/>
            <person name="He W."/>
            <person name="Peng H."/>
            <person name="Liu Y."/>
            <person name="Wu K."/>
            <person name="Chen J."/>
            <person name="Lirakis M."/>
            <person name="Topalis P."/>
            <person name="Van Leeuwen T."/>
            <person name="Hall A.B."/>
            <person name="Jiang X."/>
            <person name="Thorpe C."/>
            <person name="Mueller R.L."/>
            <person name="Sun C."/>
            <person name="Waterhouse R.M."/>
            <person name="Yan G."/>
            <person name="Tu Z.J."/>
            <person name="Fang X."/>
            <person name="James A.A."/>
        </authorList>
    </citation>
    <scope>NUCLEOTIDE SEQUENCE [LARGE SCALE GENOMIC DNA]</scope>
    <source>
        <strain evidence="6">Foshan</strain>
    </source>
</reference>
<evidence type="ECO:0008006" key="7">
    <source>
        <dbReference type="Google" id="ProtNLM"/>
    </source>
</evidence>
<evidence type="ECO:0000313" key="6">
    <source>
        <dbReference type="Proteomes" id="UP000069940"/>
    </source>
</evidence>
<reference evidence="5" key="2">
    <citation type="submission" date="2025-05" db="UniProtKB">
        <authorList>
            <consortium name="EnsemblMetazoa"/>
        </authorList>
    </citation>
    <scope>IDENTIFICATION</scope>
    <source>
        <strain evidence="5">Foshan</strain>
    </source>
</reference>
<feature type="region of interest" description="Disordered" evidence="2">
    <location>
        <begin position="137"/>
        <end position="165"/>
    </location>
</feature>
<name>A0ABM1ZU01_AEDAL</name>
<feature type="domain" description="CCHC-type" evidence="3">
    <location>
        <begin position="418"/>
        <end position="433"/>
    </location>
</feature>
<feature type="region of interest" description="Disordered" evidence="2">
    <location>
        <begin position="337"/>
        <end position="394"/>
    </location>
</feature>
<evidence type="ECO:0000256" key="2">
    <source>
        <dbReference type="SAM" id="MobiDB-lite"/>
    </source>
</evidence>
<accession>A0ABM1ZU01</accession>
<dbReference type="InterPro" id="IPR001878">
    <property type="entry name" value="Znf_CCHC"/>
</dbReference>
<evidence type="ECO:0000259" key="3">
    <source>
        <dbReference type="PROSITE" id="PS50158"/>
    </source>
</evidence>
<protein>
    <recommendedName>
        <fullName evidence="7">CCHC-type domain-containing protein</fullName>
    </recommendedName>
</protein>
<feature type="compositionally biased region" description="Polar residues" evidence="2">
    <location>
        <begin position="149"/>
        <end position="165"/>
    </location>
</feature>
<dbReference type="PROSITE" id="PS00141">
    <property type="entry name" value="ASP_PROTEASE"/>
    <property type="match status" value="1"/>
</dbReference>
<proteinExistence type="predicted"/>
<dbReference type="PANTHER" id="PTHR33198">
    <property type="entry name" value="ANK_REP_REGION DOMAIN-CONTAINING PROTEIN-RELATED"/>
    <property type="match status" value="1"/>
</dbReference>
<keyword evidence="6" id="KW-1185">Reference proteome</keyword>
<feature type="compositionally biased region" description="Low complexity" evidence="2">
    <location>
        <begin position="75"/>
        <end position="87"/>
    </location>
</feature>
<sequence length="628" mass="69886">MTEKGKYVRRIVDYESDDDDDASPDARSGSTTDASDKENHETSHYDPDDLSVGIGSDPETVGANSDRNATDSDSEASSSSSYSTRSPSEPPSTPQATPPKDLIQTASERANSERFDRMERMIADMSNALTRFQANVEPLPSDDVDKSWKLSNDVNQRGNSESTPSNIRWDHLKPFPSGIASSKMWEEWNRYVEKFEVAVSLNNVNDPVKRTQLLFLSMGDELQGIVKAAKLRPSLSNANCYRTFVTNIQNYLRTMTDTSAEHEAFSRMKQEVGESAVSFHSRLMGKVRSCNYIDEDRFVRAQLLTGLRNRELVKQARIYGHDTNFIVQSATRDETYESETRQQDESSVLAVGMNRGGRSYDQYNRKRLSSGIRAGGPPPKQQRRSDNYRGSQGQRSRCTRCSLFNHRNGQCPALTRNCNVCGKRGHYAAACRQKQLNIMQRGSSFDRLTDNADNDNQDSKQLINALTLEDVMVACSIGSSSPIRFLIDSGADVNVIGGSDWEQLEQEFRMGKAKLEFVSAPSEKLHAYGSKEPMAVKCSIKAKIETTDSAISDIIALFHVVPKGKRSLLGRATSSDMGLLHIGGKVNNCEQQNKAKFPKMPGVKVKFSIDPSVPATKSAYYNVPAAYR</sequence>
<dbReference type="SMART" id="SM00343">
    <property type="entry name" value="ZnF_C2HC"/>
    <property type="match status" value="2"/>
</dbReference>
<dbReference type="CDD" id="cd00303">
    <property type="entry name" value="retropepsin_like"/>
    <property type="match status" value="1"/>
</dbReference>
<feature type="compositionally biased region" description="Acidic residues" evidence="2">
    <location>
        <begin position="14"/>
        <end position="23"/>
    </location>
</feature>
<dbReference type="PROSITE" id="PS50175">
    <property type="entry name" value="ASP_PROT_RETROV"/>
    <property type="match status" value="1"/>
</dbReference>
<dbReference type="GeneID" id="134288426"/>
<dbReference type="SUPFAM" id="SSF57756">
    <property type="entry name" value="Retrovirus zinc finger-like domains"/>
    <property type="match status" value="1"/>
</dbReference>
<dbReference type="InterPro" id="IPR001995">
    <property type="entry name" value="Peptidase_A2_cat"/>
</dbReference>
<feature type="compositionally biased region" description="Basic and acidic residues" evidence="2">
    <location>
        <begin position="34"/>
        <end position="47"/>
    </location>
</feature>
<feature type="compositionally biased region" description="Pro residues" evidence="2">
    <location>
        <begin position="88"/>
        <end position="97"/>
    </location>
</feature>
<keyword evidence="1" id="KW-0862">Zinc</keyword>
<dbReference type="InterPro" id="IPR036875">
    <property type="entry name" value="Znf_CCHC_sf"/>
</dbReference>
<feature type="compositionally biased region" description="Basic and acidic residues" evidence="2">
    <location>
        <begin position="1"/>
        <end position="13"/>
    </location>
</feature>
<feature type="domain" description="Peptidase A2" evidence="4">
    <location>
        <begin position="483"/>
        <end position="573"/>
    </location>
</feature>
<dbReference type="InterPro" id="IPR001969">
    <property type="entry name" value="Aspartic_peptidase_AS"/>
</dbReference>
<keyword evidence="1" id="KW-0863">Zinc-finger</keyword>
<dbReference type="PANTHER" id="PTHR33198:SF19">
    <property type="entry name" value="CCHC-TYPE DOMAIN-CONTAINING PROTEIN"/>
    <property type="match status" value="1"/>
</dbReference>
<feature type="region of interest" description="Disordered" evidence="2">
    <location>
        <begin position="1"/>
        <end position="104"/>
    </location>
</feature>
<keyword evidence="1" id="KW-0479">Metal-binding</keyword>
<dbReference type="RefSeq" id="XP_062709251.1">
    <property type="nucleotide sequence ID" value="XM_062853267.1"/>
</dbReference>
<dbReference type="Proteomes" id="UP000069940">
    <property type="component" value="Unassembled WGS sequence"/>
</dbReference>
<dbReference type="EnsemblMetazoa" id="AALFPA23_021634.R32011">
    <property type="protein sequence ID" value="AALFPA23_021634.P32011"/>
    <property type="gene ID" value="AALFPA23_021634"/>
</dbReference>
<evidence type="ECO:0000256" key="1">
    <source>
        <dbReference type="PROSITE-ProRule" id="PRU00047"/>
    </source>
</evidence>
<evidence type="ECO:0000313" key="5">
    <source>
        <dbReference type="EnsemblMetazoa" id="AALFPA23_021634.P32011"/>
    </source>
</evidence>
<evidence type="ECO:0000259" key="4">
    <source>
        <dbReference type="PROSITE" id="PS50175"/>
    </source>
</evidence>
<dbReference type="Gene3D" id="4.10.60.10">
    <property type="entry name" value="Zinc finger, CCHC-type"/>
    <property type="match status" value="1"/>
</dbReference>
<organism evidence="5 6">
    <name type="scientific">Aedes albopictus</name>
    <name type="common">Asian tiger mosquito</name>
    <name type="synonym">Stegomyia albopicta</name>
    <dbReference type="NCBI Taxonomy" id="7160"/>
    <lineage>
        <taxon>Eukaryota</taxon>
        <taxon>Metazoa</taxon>
        <taxon>Ecdysozoa</taxon>
        <taxon>Arthropoda</taxon>
        <taxon>Hexapoda</taxon>
        <taxon>Insecta</taxon>
        <taxon>Pterygota</taxon>
        <taxon>Neoptera</taxon>
        <taxon>Endopterygota</taxon>
        <taxon>Diptera</taxon>
        <taxon>Nematocera</taxon>
        <taxon>Culicoidea</taxon>
        <taxon>Culicidae</taxon>
        <taxon>Culicinae</taxon>
        <taxon>Aedini</taxon>
        <taxon>Aedes</taxon>
        <taxon>Stegomyia</taxon>
    </lineage>
</organism>
<dbReference type="PROSITE" id="PS50158">
    <property type="entry name" value="ZF_CCHC"/>
    <property type="match status" value="1"/>
</dbReference>